<evidence type="ECO:0000313" key="2">
    <source>
        <dbReference type="EMBL" id="SDM16753.1"/>
    </source>
</evidence>
<sequence>MTRRRVLSAVGATGGVGALLRAMGVLGFAPTAGAQDPAYRAPRLSDLRQPRGPRKRVLVIGAGVAGLASVYELRKAGYDCVVLEARNRPGGRVWTVRKGTVETDVDGHTQLARFAPGQYMNAGASRIAPDMVTLDYCRELGVPIEAFSAQNANAYYVYEDGGSLSGKPVRHRTGKADMYGYMAELLTKATNRGALDQELTEADRELLLDFLRDWGDIDTSGEYTGSERRGFVVPPGAGERPGVVGDPFPLSDLLESGLGFRFSDEFDPFEAMPLFQPVGGMDRIARALVDAIGEHRITYDAVVQSITTSGAGVAVVFRGPDGRSRTERADYCICTIPPQILKKIPTNFSKAVRNALAAPVPVRAGKLGIQYGRRWWEEDDRIYGGTTYTDLDLTLVEYPSWGFHGKRGIIHGFYNFDAEAERYGDLSPAARLSRALSQGEKIHGPKFRRDVEASFSVAWQKTRYSMGGWTTWPGGSESGPRPGDPNYARLLRPEGRVYFAGDHLSHMNGWTAGAFLSARKVVGDLHARVVATG</sequence>
<dbReference type="Gene3D" id="1.20.1440.240">
    <property type="match status" value="1"/>
</dbReference>
<dbReference type="Pfam" id="PF01593">
    <property type="entry name" value="Amino_oxidase"/>
    <property type="match status" value="1"/>
</dbReference>
<dbReference type="InterPro" id="IPR036188">
    <property type="entry name" value="FAD/NAD-bd_sf"/>
</dbReference>
<dbReference type="AlphaFoldDB" id="A0A1G9R0M2"/>
<dbReference type="eggNOG" id="COG1231">
    <property type="taxonomic scope" value="Bacteria"/>
</dbReference>
<dbReference type="GO" id="GO:0001716">
    <property type="term" value="F:L-amino-acid oxidase activity"/>
    <property type="evidence" value="ECO:0007669"/>
    <property type="project" value="TreeGrafter"/>
</dbReference>
<dbReference type="PROSITE" id="PS51318">
    <property type="entry name" value="TAT"/>
    <property type="match status" value="1"/>
</dbReference>
<protein>
    <submittedName>
        <fullName evidence="2">Monoamine oxidase</fullName>
    </submittedName>
</protein>
<dbReference type="GO" id="GO:0009063">
    <property type="term" value="P:amino acid catabolic process"/>
    <property type="evidence" value="ECO:0007669"/>
    <property type="project" value="TreeGrafter"/>
</dbReference>
<organism evidence="2 3">
    <name type="scientific">Allokutzneria albata</name>
    <name type="common">Kibdelosporangium albatum</name>
    <dbReference type="NCBI Taxonomy" id="211114"/>
    <lineage>
        <taxon>Bacteria</taxon>
        <taxon>Bacillati</taxon>
        <taxon>Actinomycetota</taxon>
        <taxon>Actinomycetes</taxon>
        <taxon>Pseudonocardiales</taxon>
        <taxon>Pseudonocardiaceae</taxon>
        <taxon>Allokutzneria</taxon>
    </lineage>
</organism>
<dbReference type="InterPro" id="IPR002937">
    <property type="entry name" value="Amino_oxidase"/>
</dbReference>
<dbReference type="EMBL" id="LT629701">
    <property type="protein sequence ID" value="SDM16753.1"/>
    <property type="molecule type" value="Genomic_DNA"/>
</dbReference>
<dbReference type="Gene3D" id="3.50.50.60">
    <property type="entry name" value="FAD/NAD(P)-binding domain"/>
    <property type="match status" value="1"/>
</dbReference>
<dbReference type="Gene3D" id="3.90.660.10">
    <property type="match status" value="1"/>
</dbReference>
<reference evidence="2 3" key="1">
    <citation type="submission" date="2016-10" db="EMBL/GenBank/DDBJ databases">
        <authorList>
            <person name="de Groot N.N."/>
        </authorList>
    </citation>
    <scope>NUCLEOTIDE SEQUENCE [LARGE SCALE GENOMIC DNA]</scope>
    <source>
        <strain evidence="2 3">DSM 44149</strain>
    </source>
</reference>
<dbReference type="Proteomes" id="UP000183376">
    <property type="component" value="Chromosome I"/>
</dbReference>
<dbReference type="SUPFAM" id="SSF51905">
    <property type="entry name" value="FAD/NAD(P)-binding domain"/>
    <property type="match status" value="1"/>
</dbReference>
<dbReference type="InterPro" id="IPR050281">
    <property type="entry name" value="Flavin_monoamine_oxidase"/>
</dbReference>
<dbReference type="PANTHER" id="PTHR10742">
    <property type="entry name" value="FLAVIN MONOAMINE OXIDASE"/>
    <property type="match status" value="1"/>
</dbReference>
<dbReference type="STRING" id="211114.SAMN04489726_0129"/>
<keyword evidence="3" id="KW-1185">Reference proteome</keyword>
<feature type="domain" description="Amine oxidase" evidence="1">
    <location>
        <begin position="64"/>
        <end position="524"/>
    </location>
</feature>
<evidence type="ECO:0000259" key="1">
    <source>
        <dbReference type="Pfam" id="PF01593"/>
    </source>
</evidence>
<accession>A0A1G9R0M2</accession>
<proteinExistence type="predicted"/>
<dbReference type="InterPro" id="IPR006311">
    <property type="entry name" value="TAT_signal"/>
</dbReference>
<dbReference type="PANTHER" id="PTHR10742:SF342">
    <property type="entry name" value="AMINE OXIDASE"/>
    <property type="match status" value="1"/>
</dbReference>
<evidence type="ECO:0000313" key="3">
    <source>
        <dbReference type="Proteomes" id="UP000183376"/>
    </source>
</evidence>
<dbReference type="SUPFAM" id="SSF54373">
    <property type="entry name" value="FAD-linked reductases, C-terminal domain"/>
    <property type="match status" value="1"/>
</dbReference>
<name>A0A1G9R0M2_ALLAB</name>
<gene>
    <name evidence="2" type="ORF">SAMN04489726_0129</name>
</gene>